<accession>A0A9Q3H8K9</accession>
<gene>
    <name evidence="2" type="ORF">O181_034982</name>
</gene>
<name>A0A9Q3H8K9_9BASI</name>
<proteinExistence type="predicted"/>
<sequence length="154" mass="17407">MAEAIPVPKTYKQAMNSPDSTQWRTAIEDEQRNMDDMGIYEIEPLKAGQHVLGGSWVFMKKAATQSSAMHLKAQYVAWGNRQAEDRFGLTFAPTATFNFLWMILTIVGLRKWYVNSFDFVAAYLNTDIKGNIWVRPPDGLTVPPSFGCKLQKAL</sequence>
<organism evidence="2 3">
    <name type="scientific">Austropuccinia psidii MF-1</name>
    <dbReference type="NCBI Taxonomy" id="1389203"/>
    <lineage>
        <taxon>Eukaryota</taxon>
        <taxon>Fungi</taxon>
        <taxon>Dikarya</taxon>
        <taxon>Basidiomycota</taxon>
        <taxon>Pucciniomycotina</taxon>
        <taxon>Pucciniomycetes</taxon>
        <taxon>Pucciniales</taxon>
        <taxon>Sphaerophragmiaceae</taxon>
        <taxon>Austropuccinia</taxon>
    </lineage>
</organism>
<reference evidence="2" key="1">
    <citation type="submission" date="2021-03" db="EMBL/GenBank/DDBJ databases">
        <title>Draft genome sequence of rust myrtle Austropuccinia psidii MF-1, a brazilian biotype.</title>
        <authorList>
            <person name="Quecine M.C."/>
            <person name="Pachon D.M.R."/>
            <person name="Bonatelli M.L."/>
            <person name="Correr F.H."/>
            <person name="Franceschini L.M."/>
            <person name="Leite T.F."/>
            <person name="Margarido G.R.A."/>
            <person name="Almeida C.A."/>
            <person name="Ferrarezi J.A."/>
            <person name="Labate C.A."/>
        </authorList>
    </citation>
    <scope>NUCLEOTIDE SEQUENCE</scope>
    <source>
        <strain evidence="2">MF-1</strain>
    </source>
</reference>
<evidence type="ECO:0000313" key="3">
    <source>
        <dbReference type="Proteomes" id="UP000765509"/>
    </source>
</evidence>
<dbReference type="AlphaFoldDB" id="A0A9Q3H8K9"/>
<dbReference type="OrthoDB" id="2796020at2759"/>
<comment type="caution">
    <text evidence="2">The sequence shown here is derived from an EMBL/GenBank/DDBJ whole genome shotgun (WGS) entry which is preliminary data.</text>
</comment>
<dbReference type="Pfam" id="PF07727">
    <property type="entry name" value="RVT_2"/>
    <property type="match status" value="1"/>
</dbReference>
<protein>
    <recommendedName>
        <fullName evidence="1">Reverse transcriptase Ty1/copia-type domain-containing protein</fullName>
    </recommendedName>
</protein>
<dbReference type="EMBL" id="AVOT02013006">
    <property type="protein sequence ID" value="MBW0495267.1"/>
    <property type="molecule type" value="Genomic_DNA"/>
</dbReference>
<evidence type="ECO:0000259" key="1">
    <source>
        <dbReference type="Pfam" id="PF07727"/>
    </source>
</evidence>
<dbReference type="InterPro" id="IPR013103">
    <property type="entry name" value="RVT_2"/>
</dbReference>
<feature type="domain" description="Reverse transcriptase Ty1/copia-type" evidence="1">
    <location>
        <begin position="40"/>
        <end position="154"/>
    </location>
</feature>
<dbReference type="Proteomes" id="UP000765509">
    <property type="component" value="Unassembled WGS sequence"/>
</dbReference>
<keyword evidence="3" id="KW-1185">Reference proteome</keyword>
<evidence type="ECO:0000313" key="2">
    <source>
        <dbReference type="EMBL" id="MBW0495267.1"/>
    </source>
</evidence>